<dbReference type="Proteomes" id="UP000198623">
    <property type="component" value="Unassembled WGS sequence"/>
</dbReference>
<proteinExistence type="predicted"/>
<dbReference type="Gene3D" id="3.40.50.2000">
    <property type="entry name" value="Glycogen Phosphorylase B"/>
    <property type="match status" value="1"/>
</dbReference>
<dbReference type="EMBL" id="FOOU01000002">
    <property type="protein sequence ID" value="SFF94943.1"/>
    <property type="molecule type" value="Genomic_DNA"/>
</dbReference>
<name>A0A1I2MU31_9GAMM</name>
<keyword evidence="2" id="KW-1185">Reference proteome</keyword>
<dbReference type="PANTHER" id="PTHR45947">
    <property type="entry name" value="SULFOQUINOVOSYL TRANSFERASE SQD2"/>
    <property type="match status" value="1"/>
</dbReference>
<keyword evidence="1" id="KW-0808">Transferase</keyword>
<reference evidence="2" key="1">
    <citation type="submission" date="2016-10" db="EMBL/GenBank/DDBJ databases">
        <authorList>
            <person name="Varghese N."/>
            <person name="Submissions S."/>
        </authorList>
    </citation>
    <scope>NUCLEOTIDE SEQUENCE [LARGE SCALE GENOMIC DNA]</scope>
    <source>
        <strain evidence="2">CGMCC 1.10971</strain>
    </source>
</reference>
<dbReference type="OrthoDB" id="258796at2"/>
<dbReference type="GO" id="GO:0016757">
    <property type="term" value="F:glycosyltransferase activity"/>
    <property type="evidence" value="ECO:0007669"/>
    <property type="project" value="TreeGrafter"/>
</dbReference>
<organism evidence="1 2">
    <name type="scientific">Neptunomonas qingdaonensis</name>
    <dbReference type="NCBI Taxonomy" id="1045558"/>
    <lineage>
        <taxon>Bacteria</taxon>
        <taxon>Pseudomonadati</taxon>
        <taxon>Pseudomonadota</taxon>
        <taxon>Gammaproteobacteria</taxon>
        <taxon>Oceanospirillales</taxon>
        <taxon>Oceanospirillaceae</taxon>
        <taxon>Neptunomonas</taxon>
    </lineage>
</organism>
<dbReference type="CDD" id="cd03801">
    <property type="entry name" value="GT4_PimA-like"/>
    <property type="match status" value="1"/>
</dbReference>
<accession>A0A1I2MU31</accession>
<dbReference type="RefSeq" id="WP_090724462.1">
    <property type="nucleotide sequence ID" value="NZ_FOOU01000002.1"/>
</dbReference>
<dbReference type="SUPFAM" id="SSF53756">
    <property type="entry name" value="UDP-Glycosyltransferase/glycogen phosphorylase"/>
    <property type="match status" value="1"/>
</dbReference>
<evidence type="ECO:0000313" key="2">
    <source>
        <dbReference type="Proteomes" id="UP000198623"/>
    </source>
</evidence>
<dbReference type="PANTHER" id="PTHR45947:SF3">
    <property type="entry name" value="SULFOQUINOVOSYL TRANSFERASE SQD2"/>
    <property type="match status" value="1"/>
</dbReference>
<sequence length="355" mass="40541">MENTNSVSKLNVSYVHRRIGHHASHSGYNTVFEALDLKKAHSKLMGRIIKWLPMALKWRLHLLRPQAVGDEGLIPELLALPTTRSKEPGICHFIYGEDTYFYTPTWKRNKQKIIATYHYPPQLLIERVSVPVVKTLDAVILMANNQKPYFQQYLSDDKIFVVQHHVDTDFFRPSKKRPNNNNFRIVSVGGILRNMELLLSVVRELTHQLGDEKVFFDFLIPKEFNEIFKDFSNVVLHSRITDEELRTVYQNATIGFMPLEDCTANNAILEMMACGVSIVCSDVGGISDYIDTEGAVMFDPQQPLMHLVKNIVTLLNSPSKVKKMAAHNRDKAVTQFSIPRTAEKLLSVYAKIGNK</sequence>
<gene>
    <name evidence="1" type="ORF">SAMN05216175_10292</name>
</gene>
<dbReference type="Pfam" id="PF13692">
    <property type="entry name" value="Glyco_trans_1_4"/>
    <property type="match status" value="1"/>
</dbReference>
<protein>
    <submittedName>
        <fullName evidence="1">Glycosyltransferase involved in cell wall bisynthesis</fullName>
    </submittedName>
</protein>
<evidence type="ECO:0000313" key="1">
    <source>
        <dbReference type="EMBL" id="SFF94943.1"/>
    </source>
</evidence>
<dbReference type="InterPro" id="IPR050194">
    <property type="entry name" value="Glycosyltransferase_grp1"/>
</dbReference>
<dbReference type="AlphaFoldDB" id="A0A1I2MU31"/>
<dbReference type="STRING" id="1045558.SAMN05216175_10292"/>